<dbReference type="Pfam" id="PF21138">
    <property type="entry name" value="SMUBP-2_HCS1_1B"/>
    <property type="match status" value="1"/>
</dbReference>
<keyword evidence="9" id="KW-0067">ATP-binding</keyword>
<dbReference type="InterPro" id="IPR048761">
    <property type="entry name" value="SMUBP-2_HCS1_1B"/>
</dbReference>
<dbReference type="Gene3D" id="3.40.50.300">
    <property type="entry name" value="P-loop containing nucleotide triphosphate hydrolases"/>
    <property type="match status" value="2"/>
</dbReference>
<dbReference type="Gene3D" id="2.40.30.270">
    <property type="match status" value="1"/>
</dbReference>
<evidence type="ECO:0000256" key="3">
    <source>
        <dbReference type="ARBA" id="ARBA00007913"/>
    </source>
</evidence>
<dbReference type="InterPro" id="IPR027417">
    <property type="entry name" value="P-loop_NTPase"/>
</dbReference>
<dbReference type="CDD" id="cd18044">
    <property type="entry name" value="DEXXQc_SMUBP2"/>
    <property type="match status" value="1"/>
</dbReference>
<dbReference type="InterPro" id="IPR001374">
    <property type="entry name" value="R3H_dom"/>
</dbReference>
<dbReference type="InterPro" id="IPR041679">
    <property type="entry name" value="DNA2/NAM7-like_C"/>
</dbReference>
<evidence type="ECO:0000256" key="6">
    <source>
        <dbReference type="ARBA" id="ARBA00022741"/>
    </source>
</evidence>
<feature type="region of interest" description="Disordered" evidence="12">
    <location>
        <begin position="839"/>
        <end position="972"/>
    </location>
</feature>
<dbReference type="CDD" id="cd02325">
    <property type="entry name" value="R3H"/>
    <property type="match status" value="1"/>
</dbReference>
<dbReference type="GO" id="GO:0005737">
    <property type="term" value="C:cytoplasm"/>
    <property type="evidence" value="ECO:0007669"/>
    <property type="project" value="UniProtKB-SubCell"/>
</dbReference>
<proteinExistence type="inferred from homology"/>
<evidence type="ECO:0000256" key="10">
    <source>
        <dbReference type="ARBA" id="ARBA00023242"/>
    </source>
</evidence>
<keyword evidence="10" id="KW-0539">Nucleus</keyword>
<dbReference type="Proteomes" id="UP001295423">
    <property type="component" value="Unassembled WGS sequence"/>
</dbReference>
<sequence length="1046" mass="115288">MSEGTIREFVAKQKELLGLEFEADSSPEESKSVEERASHVLASLEVSDVSVGLYGRTVVQMSLLTAERTTSEEVLLPAHRFTVGDEVQIRKQNRKDSPTGVICAVADTFVSVAIFETRNSFQNNNNKKDNNNNNNKKAANKSKKNNEDSQADENDFLSQPPFSLVPMSSVEVHRKMIKALDALEKDGVNHPVCGSVVKAMFDPDLSIKNNKHAANFDAFNDNLDESQMEAISFALHSERKIALIHGPPGTGKTTTVAELIYQAVKVHNMKVLVTAPSNVAVDNILERLVATSNAPQPPAANIKDNKSIPKSQNRSLKALRLGHPARIKASILKYSLEAQVQGADGTEIVKDVRKELQSYLKVLSNPKSRPNDKRAAYREVKTLRKEIRQREEKVVQELIGTAQVVLATTVGAANRRLDKVEGGFDLVIIDEAAQALEASCWIPVLRGKRIVLAGDHCQLPPTIKARQRQAQVGLSKTMFERLMELYGDDQKKGVADPKISRMLQLQYRMHHDIADWASQAMYHGELQTHSSVRDRTLSQLEDLQKVASHGSSGSMDEMAKTRMLLVDTAGCEYFETVNAAGSRLNHGEANIVTKHVQRLIQMGLDQSQLAIITPYNGQVELLRSMLLQDYPRLEIRTVDGFQGGEREAVILSLVRSSDRGGKDGIGFLKDDRRQNVAITRAKRHLAVVCDTETVCQSKFIKNLIDWMETNGETRSAIEYAAGGGENEDYEADLRSAEAALLQMVESEVRSTEKSKTKSIEQKKEEKKKEDEIRRKALMDQISKFAEFGPLGKEMKLSTELSSYERMLVHELAEQLGLGHRSEGTEGVDRRIILSIVRKQGPEESKATSKAGGGKANDDAIDEGISANTATGPSFAALAIDDSDSESGDDEEANEPSKDQEAMATSTSDSQGNSLLAQLAKERAERQQNQGGSQATGVQKQQGGTKKKKKCKGQKLGGKKPVKHEPEESLDDLDDMAFLDAQIVKAENSHGRKVEGKGQYRTIVNGILNTRPEPRAKPTNPNANAALKSKLKDAQNARKAKPKKKKK</sequence>
<gene>
    <name evidence="14" type="ORF">CYCCA115_LOCUS11978</name>
</gene>
<keyword evidence="6" id="KW-0547">Nucleotide-binding</keyword>
<evidence type="ECO:0000256" key="2">
    <source>
        <dbReference type="ARBA" id="ARBA00004496"/>
    </source>
</evidence>
<comment type="similarity">
    <text evidence="3">Belongs to the DNA2/NAM7 helicase family.</text>
</comment>
<name>A0AAD2FQ31_9STRA</name>
<dbReference type="InterPro" id="IPR036867">
    <property type="entry name" value="R3H_dom_sf"/>
</dbReference>
<evidence type="ECO:0000256" key="4">
    <source>
        <dbReference type="ARBA" id="ARBA00012551"/>
    </source>
</evidence>
<accession>A0AAD2FQ31</accession>
<keyword evidence="8" id="KW-0347">Helicase</keyword>
<protein>
    <recommendedName>
        <fullName evidence="4">DNA helicase</fullName>
        <ecNumber evidence="4">3.6.4.12</ecNumber>
    </recommendedName>
</protein>
<dbReference type="SMART" id="SM00487">
    <property type="entry name" value="DEXDc"/>
    <property type="match status" value="1"/>
</dbReference>
<evidence type="ECO:0000313" key="14">
    <source>
        <dbReference type="EMBL" id="CAJ1949205.1"/>
    </source>
</evidence>
<reference evidence="14" key="1">
    <citation type="submission" date="2023-08" db="EMBL/GenBank/DDBJ databases">
        <authorList>
            <person name="Audoor S."/>
            <person name="Bilcke G."/>
        </authorList>
    </citation>
    <scope>NUCLEOTIDE SEQUENCE</scope>
</reference>
<dbReference type="GO" id="GO:0043139">
    <property type="term" value="F:5'-3' DNA helicase activity"/>
    <property type="evidence" value="ECO:0007669"/>
    <property type="project" value="TreeGrafter"/>
</dbReference>
<keyword evidence="7" id="KW-0378">Hydrolase</keyword>
<dbReference type="PROSITE" id="PS51061">
    <property type="entry name" value="R3H"/>
    <property type="match status" value="1"/>
</dbReference>
<feature type="region of interest" description="Disordered" evidence="12">
    <location>
        <begin position="121"/>
        <end position="162"/>
    </location>
</feature>
<evidence type="ECO:0000256" key="8">
    <source>
        <dbReference type="ARBA" id="ARBA00022806"/>
    </source>
</evidence>
<feature type="domain" description="R3H" evidence="13">
    <location>
        <begin position="771"/>
        <end position="836"/>
    </location>
</feature>
<dbReference type="GO" id="GO:0016787">
    <property type="term" value="F:hydrolase activity"/>
    <property type="evidence" value="ECO:0007669"/>
    <property type="project" value="UniProtKB-KW"/>
</dbReference>
<dbReference type="GO" id="GO:0005634">
    <property type="term" value="C:nucleus"/>
    <property type="evidence" value="ECO:0007669"/>
    <property type="project" value="UniProtKB-SubCell"/>
</dbReference>
<dbReference type="InterPro" id="IPR014001">
    <property type="entry name" value="Helicase_ATP-bd"/>
</dbReference>
<feature type="region of interest" description="Disordered" evidence="12">
    <location>
        <begin position="749"/>
        <end position="771"/>
    </location>
</feature>
<dbReference type="SMART" id="SM00393">
    <property type="entry name" value="R3H"/>
    <property type="match status" value="1"/>
</dbReference>
<dbReference type="GO" id="GO:0005524">
    <property type="term" value="F:ATP binding"/>
    <property type="evidence" value="ECO:0007669"/>
    <property type="project" value="UniProtKB-KW"/>
</dbReference>
<evidence type="ECO:0000313" key="15">
    <source>
        <dbReference type="Proteomes" id="UP001295423"/>
    </source>
</evidence>
<dbReference type="InterPro" id="IPR041677">
    <property type="entry name" value="DNA2/NAM7_AAA_11"/>
</dbReference>
<feature type="compositionally biased region" description="Polar residues" evidence="12">
    <location>
        <begin position="902"/>
        <end position="915"/>
    </location>
</feature>
<dbReference type="InterPro" id="IPR047187">
    <property type="entry name" value="SF1_C_Upf1"/>
</dbReference>
<organism evidence="14 15">
    <name type="scientific">Cylindrotheca closterium</name>
    <dbReference type="NCBI Taxonomy" id="2856"/>
    <lineage>
        <taxon>Eukaryota</taxon>
        <taxon>Sar</taxon>
        <taxon>Stramenopiles</taxon>
        <taxon>Ochrophyta</taxon>
        <taxon>Bacillariophyta</taxon>
        <taxon>Bacillariophyceae</taxon>
        <taxon>Bacillariophycidae</taxon>
        <taxon>Bacillariales</taxon>
        <taxon>Bacillariaceae</taxon>
        <taxon>Cylindrotheca</taxon>
    </lineage>
</organism>
<dbReference type="EMBL" id="CAKOGP040001758">
    <property type="protein sequence ID" value="CAJ1949205.1"/>
    <property type="molecule type" value="Genomic_DNA"/>
</dbReference>
<dbReference type="SMART" id="SM00382">
    <property type="entry name" value="AAA"/>
    <property type="match status" value="1"/>
</dbReference>
<feature type="region of interest" description="Disordered" evidence="12">
    <location>
        <begin position="1006"/>
        <end position="1046"/>
    </location>
</feature>
<feature type="compositionally biased region" description="Basic residues" evidence="12">
    <location>
        <begin position="944"/>
        <end position="961"/>
    </location>
</feature>
<dbReference type="InterPro" id="IPR050534">
    <property type="entry name" value="Coronavir_polyprotein_1ab"/>
</dbReference>
<comment type="caution">
    <text evidence="14">The sequence shown here is derived from an EMBL/GenBank/DDBJ whole genome shotgun (WGS) entry which is preliminary data.</text>
</comment>
<evidence type="ECO:0000256" key="11">
    <source>
        <dbReference type="ARBA" id="ARBA00048432"/>
    </source>
</evidence>
<comment type="catalytic activity">
    <reaction evidence="11">
        <text>ATP + H2O = ADP + phosphate + H(+)</text>
        <dbReference type="Rhea" id="RHEA:13065"/>
        <dbReference type="ChEBI" id="CHEBI:15377"/>
        <dbReference type="ChEBI" id="CHEBI:15378"/>
        <dbReference type="ChEBI" id="CHEBI:30616"/>
        <dbReference type="ChEBI" id="CHEBI:43474"/>
        <dbReference type="ChEBI" id="CHEBI:456216"/>
        <dbReference type="EC" id="3.6.4.12"/>
    </reaction>
    <physiologicalReaction direction="left-to-right" evidence="11">
        <dbReference type="Rhea" id="RHEA:13066"/>
    </physiologicalReaction>
</comment>
<dbReference type="SUPFAM" id="SSF52540">
    <property type="entry name" value="P-loop containing nucleoside triphosphate hydrolases"/>
    <property type="match status" value="1"/>
</dbReference>
<dbReference type="AlphaFoldDB" id="A0AAD2FQ31"/>
<dbReference type="PANTHER" id="PTHR43788:SF8">
    <property type="entry name" value="DNA-BINDING PROTEIN SMUBP-2"/>
    <property type="match status" value="1"/>
</dbReference>
<feature type="compositionally biased region" description="Polar residues" evidence="12">
    <location>
        <begin position="926"/>
        <end position="935"/>
    </location>
</feature>
<dbReference type="GO" id="GO:0003723">
    <property type="term" value="F:RNA binding"/>
    <property type="evidence" value="ECO:0007669"/>
    <property type="project" value="InterPro"/>
</dbReference>
<dbReference type="SUPFAM" id="SSF82708">
    <property type="entry name" value="R3H domain"/>
    <property type="match status" value="1"/>
</dbReference>
<comment type="subcellular location">
    <subcellularLocation>
        <location evidence="2">Cytoplasm</location>
    </subcellularLocation>
    <subcellularLocation>
        <location evidence="1">Nucleus</location>
    </subcellularLocation>
</comment>
<evidence type="ECO:0000256" key="5">
    <source>
        <dbReference type="ARBA" id="ARBA00022490"/>
    </source>
</evidence>
<feature type="compositionally biased region" description="Basic residues" evidence="12">
    <location>
        <begin position="1037"/>
        <end position="1046"/>
    </location>
</feature>
<dbReference type="PANTHER" id="PTHR43788">
    <property type="entry name" value="DNA2/NAM7 HELICASE FAMILY MEMBER"/>
    <property type="match status" value="1"/>
</dbReference>
<feature type="compositionally biased region" description="Acidic residues" evidence="12">
    <location>
        <begin position="880"/>
        <end position="893"/>
    </location>
</feature>
<evidence type="ECO:0000256" key="9">
    <source>
        <dbReference type="ARBA" id="ARBA00022840"/>
    </source>
</evidence>
<dbReference type="Gene3D" id="3.30.1370.50">
    <property type="entry name" value="R3H-like domain"/>
    <property type="match status" value="1"/>
</dbReference>
<evidence type="ECO:0000256" key="1">
    <source>
        <dbReference type="ARBA" id="ARBA00004123"/>
    </source>
</evidence>
<evidence type="ECO:0000259" key="13">
    <source>
        <dbReference type="PROSITE" id="PS51061"/>
    </source>
</evidence>
<dbReference type="Pfam" id="PF13087">
    <property type="entry name" value="AAA_12"/>
    <property type="match status" value="1"/>
</dbReference>
<dbReference type="CDD" id="cd18808">
    <property type="entry name" value="SF1_C_Upf1"/>
    <property type="match status" value="1"/>
</dbReference>
<dbReference type="InterPro" id="IPR003593">
    <property type="entry name" value="AAA+_ATPase"/>
</dbReference>
<dbReference type="Pfam" id="PF01424">
    <property type="entry name" value="R3H"/>
    <property type="match status" value="1"/>
</dbReference>
<keyword evidence="5" id="KW-0963">Cytoplasm</keyword>
<dbReference type="EC" id="3.6.4.12" evidence="4"/>
<evidence type="ECO:0000256" key="7">
    <source>
        <dbReference type="ARBA" id="ARBA00022801"/>
    </source>
</evidence>
<dbReference type="Pfam" id="PF13086">
    <property type="entry name" value="AAA_11"/>
    <property type="match status" value="1"/>
</dbReference>
<evidence type="ECO:0000256" key="12">
    <source>
        <dbReference type="SAM" id="MobiDB-lite"/>
    </source>
</evidence>
<keyword evidence="15" id="KW-1185">Reference proteome</keyword>